<comment type="similarity">
    <text evidence="2">Belongs to the oxygen-dependent FAD-linked oxidoreductase family.</text>
</comment>
<dbReference type="Gene3D" id="3.30.43.10">
    <property type="entry name" value="Uridine Diphospho-n-acetylenolpyruvylglucosamine Reductase, domain 2"/>
    <property type="match status" value="1"/>
</dbReference>
<protein>
    <submittedName>
        <fullName evidence="7">FAD-binding oxidoreductase</fullName>
    </submittedName>
</protein>
<dbReference type="InterPro" id="IPR012951">
    <property type="entry name" value="BBE"/>
</dbReference>
<evidence type="ECO:0000256" key="1">
    <source>
        <dbReference type="ARBA" id="ARBA00001974"/>
    </source>
</evidence>
<dbReference type="PROSITE" id="PS51387">
    <property type="entry name" value="FAD_PCMH"/>
    <property type="match status" value="1"/>
</dbReference>
<dbReference type="InterPro" id="IPR016167">
    <property type="entry name" value="FAD-bd_PCMH_sub1"/>
</dbReference>
<dbReference type="InterPro" id="IPR036318">
    <property type="entry name" value="FAD-bd_PCMH-like_sf"/>
</dbReference>
<dbReference type="SUPFAM" id="SSF56176">
    <property type="entry name" value="FAD-binding/transporter-associated domain-like"/>
    <property type="match status" value="1"/>
</dbReference>
<dbReference type="InterPro" id="IPR006094">
    <property type="entry name" value="Oxid_FAD_bind_N"/>
</dbReference>
<keyword evidence="4" id="KW-0274">FAD</keyword>
<evidence type="ECO:0000256" key="2">
    <source>
        <dbReference type="ARBA" id="ARBA00005466"/>
    </source>
</evidence>
<dbReference type="Pfam" id="PF08031">
    <property type="entry name" value="BBE"/>
    <property type="match status" value="1"/>
</dbReference>
<dbReference type="Gene3D" id="3.30.465.10">
    <property type="match status" value="1"/>
</dbReference>
<proteinExistence type="inferred from homology"/>
<dbReference type="InterPro" id="IPR016169">
    <property type="entry name" value="FAD-bd_PCMH_sub2"/>
</dbReference>
<evidence type="ECO:0000256" key="4">
    <source>
        <dbReference type="ARBA" id="ARBA00022827"/>
    </source>
</evidence>
<organism evidence="7 8">
    <name type="scientific">Dactylosporangium fulvum</name>
    <dbReference type="NCBI Taxonomy" id="53359"/>
    <lineage>
        <taxon>Bacteria</taxon>
        <taxon>Bacillati</taxon>
        <taxon>Actinomycetota</taxon>
        <taxon>Actinomycetes</taxon>
        <taxon>Micromonosporales</taxon>
        <taxon>Micromonosporaceae</taxon>
        <taxon>Dactylosporangium</taxon>
    </lineage>
</organism>
<sequence>MGTSDAAHELRTRFAGRLLLPGDDAYDLARRAHDPGLDPHPAIVAEAAGADDVVAALRTARHHGLPFAVQATGHGTLRPADGALLLKTSAMDDVRVDPQRQTARVGPGTRWAAVIAAAQRYGLVPLAGSAGDVGVTGYTLGGGLSWLSRRFGFAADSVLSAEVVTADGRLLTVGPDQHADLFWALRGGGGNFGVVTALEFRLYPLTEAYGGTLHFPAERTGDVLAWYRDHAPGLPPELNVVVAVQPGSVAVRGLFLGAPADAERLLHPLRQVAGQPVTGGFERLTAERCFTLGDVAPRQADLYAGLPDEVVKPVLAAVEDGAEPAVAAVEFRHWGGAIADPGDDPGPAGHRDTPYSIVIDAADDALAQVLRQHATGGSFLNFLNDPSRAAAAFTEANLRRLARIKLAYDPDNVFRFNHNINPEGSV</sequence>
<keyword evidence="8" id="KW-1185">Reference proteome</keyword>
<dbReference type="InterPro" id="IPR016166">
    <property type="entry name" value="FAD-bd_PCMH"/>
</dbReference>
<dbReference type="EMBL" id="CP073720">
    <property type="protein sequence ID" value="UWP86472.1"/>
    <property type="molecule type" value="Genomic_DNA"/>
</dbReference>
<keyword evidence="3" id="KW-0285">Flavoprotein</keyword>
<dbReference type="Proteomes" id="UP001059617">
    <property type="component" value="Chromosome"/>
</dbReference>
<reference evidence="7" key="1">
    <citation type="submission" date="2021-04" db="EMBL/GenBank/DDBJ databases">
        <authorList>
            <person name="Hartkoorn R.C."/>
            <person name="Beaudoing E."/>
            <person name="Hot D."/>
        </authorList>
    </citation>
    <scope>NUCLEOTIDE SEQUENCE</scope>
    <source>
        <strain evidence="7">NRRL B-16292</strain>
    </source>
</reference>
<gene>
    <name evidence="7" type="ORF">Dfulv_20405</name>
</gene>
<comment type="cofactor">
    <cofactor evidence="1">
        <name>FAD</name>
        <dbReference type="ChEBI" id="CHEBI:57692"/>
    </cofactor>
</comment>
<dbReference type="RefSeq" id="WP_259865678.1">
    <property type="nucleotide sequence ID" value="NZ_BAAAST010000216.1"/>
</dbReference>
<dbReference type="PANTHER" id="PTHR42973:SF39">
    <property type="entry name" value="FAD-BINDING PCMH-TYPE DOMAIN-CONTAINING PROTEIN"/>
    <property type="match status" value="1"/>
</dbReference>
<name>A0ABY5WA88_9ACTN</name>
<evidence type="ECO:0000259" key="6">
    <source>
        <dbReference type="PROSITE" id="PS51387"/>
    </source>
</evidence>
<evidence type="ECO:0000256" key="5">
    <source>
        <dbReference type="ARBA" id="ARBA00023002"/>
    </source>
</evidence>
<evidence type="ECO:0000313" key="7">
    <source>
        <dbReference type="EMBL" id="UWP86472.1"/>
    </source>
</evidence>
<dbReference type="InterPro" id="IPR050416">
    <property type="entry name" value="FAD-linked_Oxidoreductase"/>
</dbReference>
<dbReference type="PANTHER" id="PTHR42973">
    <property type="entry name" value="BINDING OXIDOREDUCTASE, PUTATIVE (AFU_ORTHOLOGUE AFUA_1G17690)-RELATED"/>
    <property type="match status" value="1"/>
</dbReference>
<evidence type="ECO:0000256" key="3">
    <source>
        <dbReference type="ARBA" id="ARBA00022630"/>
    </source>
</evidence>
<evidence type="ECO:0000313" key="8">
    <source>
        <dbReference type="Proteomes" id="UP001059617"/>
    </source>
</evidence>
<dbReference type="Gene3D" id="3.40.462.20">
    <property type="match status" value="1"/>
</dbReference>
<accession>A0ABY5WA88</accession>
<dbReference type="Pfam" id="PF01565">
    <property type="entry name" value="FAD_binding_4"/>
    <property type="match status" value="1"/>
</dbReference>
<feature type="domain" description="FAD-binding PCMH-type" evidence="6">
    <location>
        <begin position="37"/>
        <end position="205"/>
    </location>
</feature>
<reference evidence="7" key="2">
    <citation type="submission" date="2022-09" db="EMBL/GenBank/DDBJ databases">
        <title>Biosynthetic gene clusters of Dactylosporangioum fulvum.</title>
        <authorList>
            <person name="Caradec T."/>
        </authorList>
    </citation>
    <scope>NUCLEOTIDE SEQUENCE</scope>
    <source>
        <strain evidence="7">NRRL B-16292</strain>
    </source>
</reference>
<keyword evidence="5" id="KW-0560">Oxidoreductase</keyword>